<reference evidence="3" key="1">
    <citation type="submission" date="2025-08" db="UniProtKB">
        <authorList>
            <consortium name="RefSeq"/>
        </authorList>
    </citation>
    <scope>IDENTIFICATION</scope>
</reference>
<protein>
    <submittedName>
        <fullName evidence="3">Uncharacterized protein LOC113499904 isoform X2</fullName>
    </submittedName>
</protein>
<feature type="region of interest" description="Disordered" evidence="1">
    <location>
        <begin position="443"/>
        <end position="573"/>
    </location>
</feature>
<dbReference type="InParanoid" id="A0A7E5W7V3"/>
<feature type="compositionally biased region" description="Basic residues" evidence="1">
    <location>
        <begin position="481"/>
        <end position="502"/>
    </location>
</feature>
<feature type="compositionally biased region" description="Basic and acidic residues" evidence="1">
    <location>
        <begin position="242"/>
        <end position="261"/>
    </location>
</feature>
<dbReference type="AlphaFoldDB" id="A0A7E5W7V3"/>
<evidence type="ECO:0000313" key="2">
    <source>
        <dbReference type="Proteomes" id="UP000322000"/>
    </source>
</evidence>
<organism evidence="2 3">
    <name type="scientific">Trichoplusia ni</name>
    <name type="common">Cabbage looper</name>
    <dbReference type="NCBI Taxonomy" id="7111"/>
    <lineage>
        <taxon>Eukaryota</taxon>
        <taxon>Metazoa</taxon>
        <taxon>Ecdysozoa</taxon>
        <taxon>Arthropoda</taxon>
        <taxon>Hexapoda</taxon>
        <taxon>Insecta</taxon>
        <taxon>Pterygota</taxon>
        <taxon>Neoptera</taxon>
        <taxon>Endopterygota</taxon>
        <taxon>Lepidoptera</taxon>
        <taxon>Glossata</taxon>
        <taxon>Ditrysia</taxon>
        <taxon>Noctuoidea</taxon>
        <taxon>Noctuidae</taxon>
        <taxon>Plusiinae</taxon>
        <taxon>Trichoplusia</taxon>
    </lineage>
</organism>
<gene>
    <name evidence="3" type="primary">LOC113499904</name>
</gene>
<keyword evidence="2" id="KW-1185">Reference proteome</keyword>
<dbReference type="GeneID" id="113499904"/>
<feature type="region of interest" description="Disordered" evidence="1">
    <location>
        <begin position="327"/>
        <end position="349"/>
    </location>
</feature>
<accession>A0A7E5W7V3</accession>
<proteinExistence type="predicted"/>
<dbReference type="OrthoDB" id="7458132at2759"/>
<feature type="region of interest" description="Disordered" evidence="1">
    <location>
        <begin position="137"/>
        <end position="279"/>
    </location>
</feature>
<dbReference type="Proteomes" id="UP000322000">
    <property type="component" value="Chromosome 13"/>
</dbReference>
<evidence type="ECO:0000313" key="3">
    <source>
        <dbReference type="RefSeq" id="XP_026736306.1"/>
    </source>
</evidence>
<feature type="compositionally biased region" description="Basic and acidic residues" evidence="1">
    <location>
        <begin position="205"/>
        <end position="216"/>
    </location>
</feature>
<sequence length="573" mass="65517">MVLFVLALLAAASAGPTTDNKETYKDQYCTDPRTMRKHAAYTEWADAYSCTRHRCQPGGRNLAIYTVGCKRVEAPESAIECEEVVEDTNMQFPFCCTRLRCLVVVRGEVWTRVLGQPWEVLPAAPWSHMYKMKKPPPADTTFLPKTSDQGPIYELSEPESDTNGHEKVLRASKKTVTDSTDCNDVVPRANAAPPDIVIALSTNNEIKERKKSESSRRSQSKPENSRHKRVRKTTPSTPQYFEEERERDRDRDREKDRRDGDVLEIDDMPLSTEKPADSSDERFYANSYAVTQKPILRNAHHQVAWTEIPQNQWNEHEGMDVENRVNEPSYHQPEFPQQDDPKQATLSISKDEKPTNLQALVDAIGTRMRDIENVVQRMSEKVHQVKPPGGGVDGSVEKRFTVRNRGSKYLHKSSDSQTEQPLYIEDTNMNGYFSDASNSVLRRAGVPKEPPPTYMAPVENRRKSPAHIALVTDSSDDAEKKRKKHTHKKRRSKSGHTHKKHRSKDDKRKHFNRLSSVEMDKNVVSLEDSSAIASRLELGRKGPGNSSQESQPRRKRKMNGRFYCRRRDRVPKV</sequence>
<feature type="compositionally biased region" description="Basic residues" evidence="1">
    <location>
        <begin position="553"/>
        <end position="573"/>
    </location>
</feature>
<name>A0A7E5W7V3_TRINI</name>
<dbReference type="RefSeq" id="XP_026736306.1">
    <property type="nucleotide sequence ID" value="XM_026880505.1"/>
</dbReference>
<evidence type="ECO:0000256" key="1">
    <source>
        <dbReference type="SAM" id="MobiDB-lite"/>
    </source>
</evidence>